<feature type="region of interest" description="Disordered" evidence="1">
    <location>
        <begin position="1"/>
        <end position="34"/>
    </location>
</feature>
<comment type="caution">
    <text evidence="2">The sequence shown here is derived from an EMBL/GenBank/DDBJ whole genome shotgun (WGS) entry which is preliminary data.</text>
</comment>
<evidence type="ECO:0000313" key="2">
    <source>
        <dbReference type="EMBL" id="MER6902387.1"/>
    </source>
</evidence>
<feature type="compositionally biased region" description="Basic and acidic residues" evidence="1">
    <location>
        <begin position="20"/>
        <end position="34"/>
    </location>
</feature>
<dbReference type="EMBL" id="JBEPCV010000001">
    <property type="protein sequence ID" value="MER6902387.1"/>
    <property type="molecule type" value="Genomic_DNA"/>
</dbReference>
<sequence>MGRASRRRRELRASPQTAGEEEKRARRAASRAERRAASIGSSLDEYRHLAGIGSKRVTEALISRHNKRMSRIGSLQGDLNGEVMGVLVSAGSIDLSLRRLGANKHRMPSSYAGPWIDHVSWGADSAFQAARLAFSGQLAGACAILRTQLERWTENVAFNAELIHQQGESFGDFAARVWSTANMTYPYKADTALINAREESVRDTWEDERQSAKQGEAIAVSEDRLVRPSELADGLSEILHGRGPWAELALWEAGRLLEGEDPRAQPAAKLLGDAILLNLRQIRVCAATLATDAGNPGLARSLFSMPEILPAGTAAPPPTSLMPLMPSTGLAPDVIKTLERGAAYLHGQVLLGRRPAGRLYRDDEWVFLSFLERRARAARGALKAFNAEREHLGDEFNLNGVSSKEFYLIMAAETAGLASNWSPNKCTATALALSSSALRSAFWLWLEDDDRAMALLRVCLEQYARLRAWRTKPEKAEKLDEKGDATPRDWLNTAGLKRLLPFNRALGEFAHAKRNSKWDGARKLLTEIQVDATPETAIYTARGHAMGIVSGLIWHESIQHVQMLASDVGMVMEEIFNEHRGEGFDGEMNEWFNHVVQFKGMEFGAGIGEA</sequence>
<proteinExistence type="predicted"/>
<accession>A0ABV1V7B4</accession>
<dbReference type="RefSeq" id="WP_350714422.1">
    <property type="nucleotide sequence ID" value="NZ_JBEPCO010000001.1"/>
</dbReference>
<protein>
    <submittedName>
        <fullName evidence="2">Uncharacterized protein</fullName>
    </submittedName>
</protein>
<evidence type="ECO:0000256" key="1">
    <source>
        <dbReference type="SAM" id="MobiDB-lite"/>
    </source>
</evidence>
<dbReference type="Proteomes" id="UP001490330">
    <property type="component" value="Unassembled WGS sequence"/>
</dbReference>
<evidence type="ECO:0000313" key="3">
    <source>
        <dbReference type="Proteomes" id="UP001490330"/>
    </source>
</evidence>
<keyword evidence="3" id="KW-1185">Reference proteome</keyword>
<feature type="compositionally biased region" description="Basic residues" evidence="1">
    <location>
        <begin position="1"/>
        <end position="10"/>
    </location>
</feature>
<organism evidence="2 3">
    <name type="scientific">Streptomyces flaveolus</name>
    <dbReference type="NCBI Taxonomy" id="67297"/>
    <lineage>
        <taxon>Bacteria</taxon>
        <taxon>Bacillati</taxon>
        <taxon>Actinomycetota</taxon>
        <taxon>Actinomycetes</taxon>
        <taxon>Kitasatosporales</taxon>
        <taxon>Streptomycetaceae</taxon>
        <taxon>Streptomyces</taxon>
    </lineage>
</organism>
<name>A0ABV1V7B4_9ACTN</name>
<gene>
    <name evidence="2" type="ORF">ABT322_01145</name>
</gene>
<reference evidence="2 3" key="1">
    <citation type="submission" date="2024-06" db="EMBL/GenBank/DDBJ databases">
        <title>The Natural Products Discovery Center: Release of the First 8490 Sequenced Strains for Exploring Actinobacteria Biosynthetic Diversity.</title>
        <authorList>
            <person name="Kalkreuter E."/>
            <person name="Kautsar S.A."/>
            <person name="Yang D."/>
            <person name="Bader C.D."/>
            <person name="Teijaro C.N."/>
            <person name="Fluegel L."/>
            <person name="Davis C.M."/>
            <person name="Simpson J.R."/>
            <person name="Lauterbach L."/>
            <person name="Steele A.D."/>
            <person name="Gui C."/>
            <person name="Meng S."/>
            <person name="Li G."/>
            <person name="Viehrig K."/>
            <person name="Ye F."/>
            <person name="Su P."/>
            <person name="Kiefer A.F."/>
            <person name="Nichols A."/>
            <person name="Cepeda A.J."/>
            <person name="Yan W."/>
            <person name="Fan B."/>
            <person name="Jiang Y."/>
            <person name="Adhikari A."/>
            <person name="Zheng C.-J."/>
            <person name="Schuster L."/>
            <person name="Cowan T.M."/>
            <person name="Smanski M.J."/>
            <person name="Chevrette M.G."/>
            <person name="De Carvalho L.P.S."/>
            <person name="Shen B."/>
        </authorList>
    </citation>
    <scope>NUCLEOTIDE SEQUENCE [LARGE SCALE GENOMIC DNA]</scope>
    <source>
        <strain evidence="2 3">NPDC000632</strain>
    </source>
</reference>